<protein>
    <submittedName>
        <fullName evidence="1">Uncharacterized protein</fullName>
    </submittedName>
</protein>
<reference evidence="1 2" key="1">
    <citation type="submission" date="2019-06" db="EMBL/GenBank/DDBJ databases">
        <authorList>
            <person name="Palmer J.M."/>
        </authorList>
    </citation>
    <scope>NUCLEOTIDE SEQUENCE [LARGE SCALE GENOMIC DNA]</scope>
    <source>
        <strain evidence="1 2">TWF788</strain>
    </source>
</reference>
<comment type="caution">
    <text evidence="1">The sequence shown here is derived from an EMBL/GenBank/DDBJ whole genome shotgun (WGS) entry which is preliminary data.</text>
</comment>
<evidence type="ECO:0000313" key="1">
    <source>
        <dbReference type="EMBL" id="KAF3190705.1"/>
    </source>
</evidence>
<proteinExistence type="predicted"/>
<organism evidence="1 2">
    <name type="scientific">Orbilia oligospora</name>
    <name type="common">Nematode-trapping fungus</name>
    <name type="synonym">Arthrobotrys oligospora</name>
    <dbReference type="NCBI Taxonomy" id="2813651"/>
    <lineage>
        <taxon>Eukaryota</taxon>
        <taxon>Fungi</taxon>
        <taxon>Dikarya</taxon>
        <taxon>Ascomycota</taxon>
        <taxon>Pezizomycotina</taxon>
        <taxon>Orbiliomycetes</taxon>
        <taxon>Orbiliales</taxon>
        <taxon>Orbiliaceae</taxon>
        <taxon>Orbilia</taxon>
    </lineage>
</organism>
<evidence type="ECO:0000313" key="2">
    <source>
        <dbReference type="Proteomes" id="UP000479691"/>
    </source>
</evidence>
<dbReference type="AlphaFoldDB" id="A0A7C8U1D3"/>
<dbReference type="EMBL" id="JAABOE010000005">
    <property type="protein sequence ID" value="KAF3190705.1"/>
    <property type="molecule type" value="Genomic_DNA"/>
</dbReference>
<dbReference type="Proteomes" id="UP000479691">
    <property type="component" value="Unassembled WGS sequence"/>
</dbReference>
<gene>
    <name evidence="1" type="ORF">TWF788_008227</name>
</gene>
<sequence>MNFSNVSFELQPPNFRPGIQEIPSCSDQASGMAQQTSEDAEPNIKLQHSNSNIENCLRNMSDYWNYDQNHPARNSCAVLSYCVVSGNVKCFGCLALLPVPKTKRTGEPETECSGGPVLSIVVSPLCRDVSKYDVDKLDEHIRIIKGDSMTLEEIIVPNNFGFASYSESSSVQAKWPSLTSFLQLRIEAHIPTYIKAWWKKLVSDKKHFKECMTAATGLRVVSLLHTDATRFGYHCLLSLIPTSCERIFIIDACTKEIEGTHGLYSLPSIGEHLARFPSLQAVKLPGHIILEAINFKSLPDTLQSIFATHCSLDMGAKIQDYYKDSGTEVTFSECECMLSRDSATISDAQIIAEKYLSGLEPVPIISDICYSDDGAGGWAFCRDIPPGAKGPDISPSGEADEYTEKMESNTEIGWFYHTESY</sequence>
<name>A0A7C8U1D3_ORBOL</name>
<accession>A0A7C8U1D3</accession>